<reference evidence="5" key="1">
    <citation type="submission" date="2021-01" db="EMBL/GenBank/DDBJ databases">
        <authorList>
            <person name="Corre E."/>
            <person name="Pelletier E."/>
            <person name="Niang G."/>
            <person name="Scheremetjew M."/>
            <person name="Finn R."/>
            <person name="Kale V."/>
            <person name="Holt S."/>
            <person name="Cochrane G."/>
            <person name="Meng A."/>
            <person name="Brown T."/>
            <person name="Cohen L."/>
        </authorList>
    </citation>
    <scope>NUCLEOTIDE SEQUENCE</scope>
    <source>
        <strain evidence="5">CCMP3107</strain>
    </source>
</reference>
<keyword evidence="2 3" id="KW-0040">ANK repeat</keyword>
<evidence type="ECO:0000256" key="2">
    <source>
        <dbReference type="ARBA" id="ARBA00023043"/>
    </source>
</evidence>
<keyword evidence="1" id="KW-0677">Repeat</keyword>
<gene>
    <name evidence="5" type="ORF">HAKA00212_LOCUS23769</name>
</gene>
<dbReference type="SUPFAM" id="SSF48403">
    <property type="entry name" value="Ankyrin repeat"/>
    <property type="match status" value="1"/>
</dbReference>
<evidence type="ECO:0000256" key="1">
    <source>
        <dbReference type="ARBA" id="ARBA00022737"/>
    </source>
</evidence>
<feature type="repeat" description="ANK" evidence="3">
    <location>
        <begin position="1"/>
        <end position="30"/>
    </location>
</feature>
<accession>A0A6V1W0T1</accession>
<keyword evidence="4" id="KW-0732">Signal</keyword>
<organism evidence="5">
    <name type="scientific">Heterosigma akashiwo</name>
    <name type="common">Chromophytic alga</name>
    <name type="synonym">Heterosigma carterae</name>
    <dbReference type="NCBI Taxonomy" id="2829"/>
    <lineage>
        <taxon>Eukaryota</taxon>
        <taxon>Sar</taxon>
        <taxon>Stramenopiles</taxon>
        <taxon>Ochrophyta</taxon>
        <taxon>Raphidophyceae</taxon>
        <taxon>Chattonellales</taxon>
        <taxon>Chattonellaceae</taxon>
        <taxon>Heterosigma</taxon>
    </lineage>
</organism>
<protein>
    <submittedName>
        <fullName evidence="5">Uncharacterized protein</fullName>
    </submittedName>
</protein>
<dbReference type="Pfam" id="PF12796">
    <property type="entry name" value="Ank_2"/>
    <property type="match status" value="1"/>
</dbReference>
<dbReference type="EMBL" id="HBIU01053914">
    <property type="protein sequence ID" value="CAE0647056.1"/>
    <property type="molecule type" value="Transcribed_RNA"/>
</dbReference>
<dbReference type="InterPro" id="IPR036770">
    <property type="entry name" value="Ankyrin_rpt-contain_sf"/>
</dbReference>
<dbReference type="PROSITE" id="PS50088">
    <property type="entry name" value="ANK_REPEAT"/>
    <property type="match status" value="2"/>
</dbReference>
<dbReference type="AlphaFoldDB" id="A0A6V1W0T1"/>
<dbReference type="Gene3D" id="1.25.40.20">
    <property type="entry name" value="Ankyrin repeat-containing domain"/>
    <property type="match status" value="1"/>
</dbReference>
<dbReference type="SMART" id="SM00248">
    <property type="entry name" value="ANK"/>
    <property type="match status" value="2"/>
</dbReference>
<dbReference type="PANTHER" id="PTHR24173">
    <property type="entry name" value="ANKYRIN REPEAT CONTAINING"/>
    <property type="match status" value="1"/>
</dbReference>
<dbReference type="PANTHER" id="PTHR24173:SF74">
    <property type="entry name" value="ANKYRIN REPEAT DOMAIN-CONTAINING PROTEIN 16"/>
    <property type="match status" value="1"/>
</dbReference>
<feature type="signal peptide" evidence="4">
    <location>
        <begin position="1"/>
        <end position="22"/>
    </location>
</feature>
<evidence type="ECO:0000313" key="5">
    <source>
        <dbReference type="EMBL" id="CAE0647056.1"/>
    </source>
</evidence>
<evidence type="ECO:0000256" key="4">
    <source>
        <dbReference type="SAM" id="SignalP"/>
    </source>
</evidence>
<dbReference type="InterPro" id="IPR002110">
    <property type="entry name" value="Ankyrin_rpt"/>
</dbReference>
<proteinExistence type="predicted"/>
<evidence type="ECO:0000256" key="3">
    <source>
        <dbReference type="PROSITE-ProRule" id="PRU00023"/>
    </source>
</evidence>
<sequence length="126" mass="13357">MPLPRAAAAGRLALVRALVAQGADPDALHPAEPRGLQTALIAAARRGRRAVVRYLLGLPGLQVNKVNAAGETALMHAAAYGGLEMAKLLMQNGADPRIIDLKGSTAEHWAVKKGYINMLQYKLIAK</sequence>
<dbReference type="PROSITE" id="PS50297">
    <property type="entry name" value="ANK_REP_REGION"/>
    <property type="match status" value="1"/>
</dbReference>
<feature type="chain" id="PRO_5030160839" evidence="4">
    <location>
        <begin position="23"/>
        <end position="126"/>
    </location>
</feature>
<feature type="repeat" description="ANK" evidence="3">
    <location>
        <begin position="69"/>
        <end position="101"/>
    </location>
</feature>
<name>A0A6V1W0T1_HETAK</name>